<dbReference type="EMBL" id="KZ559604">
    <property type="protein sequence ID" value="PLN77047.1"/>
    <property type="molecule type" value="Genomic_DNA"/>
</dbReference>
<feature type="compositionally biased region" description="Basic and acidic residues" evidence="1">
    <location>
        <begin position="265"/>
        <end position="280"/>
    </location>
</feature>
<evidence type="ECO:0000313" key="3">
    <source>
        <dbReference type="Proteomes" id="UP000235023"/>
    </source>
</evidence>
<evidence type="ECO:0008006" key="4">
    <source>
        <dbReference type="Google" id="ProtNLM"/>
    </source>
</evidence>
<organism evidence="2 3">
    <name type="scientific">Aspergillus taichungensis</name>
    <dbReference type="NCBI Taxonomy" id="482145"/>
    <lineage>
        <taxon>Eukaryota</taxon>
        <taxon>Fungi</taxon>
        <taxon>Dikarya</taxon>
        <taxon>Ascomycota</taxon>
        <taxon>Pezizomycotina</taxon>
        <taxon>Eurotiomycetes</taxon>
        <taxon>Eurotiomycetidae</taxon>
        <taxon>Eurotiales</taxon>
        <taxon>Aspergillaceae</taxon>
        <taxon>Aspergillus</taxon>
        <taxon>Aspergillus subgen. Circumdati</taxon>
    </lineage>
</organism>
<dbReference type="Proteomes" id="UP000235023">
    <property type="component" value="Unassembled WGS sequence"/>
</dbReference>
<feature type="compositionally biased region" description="Basic residues" evidence="1">
    <location>
        <begin position="186"/>
        <end position="198"/>
    </location>
</feature>
<feature type="region of interest" description="Disordered" evidence="1">
    <location>
        <begin position="234"/>
        <end position="292"/>
    </location>
</feature>
<reference evidence="3" key="1">
    <citation type="submission" date="2017-12" db="EMBL/GenBank/DDBJ databases">
        <authorList>
            <consortium name="DOE Joint Genome Institute"/>
            <person name="Mondo S.J."/>
            <person name="Kjaerbolling I."/>
            <person name="Vesth T.C."/>
            <person name="Frisvad J.C."/>
            <person name="Nybo J.L."/>
            <person name="Theobald S."/>
            <person name="Kuo A."/>
            <person name="Bowyer P."/>
            <person name="Matsuda Y."/>
            <person name="Lyhne E.K."/>
            <person name="Kogle M.E."/>
            <person name="Clum A."/>
            <person name="Lipzen A."/>
            <person name="Salamov A."/>
            <person name="Ngan C.Y."/>
            <person name="Daum C."/>
            <person name="Chiniquy J."/>
            <person name="Barry K."/>
            <person name="LaButti K."/>
            <person name="Haridas S."/>
            <person name="Simmons B.A."/>
            <person name="Magnuson J.K."/>
            <person name="Mortensen U.H."/>
            <person name="Larsen T.O."/>
            <person name="Grigoriev I.V."/>
            <person name="Baker S.E."/>
            <person name="Andersen M.R."/>
            <person name="Nordberg H.P."/>
            <person name="Cantor M.N."/>
            <person name="Hua S.X."/>
        </authorList>
    </citation>
    <scope>NUCLEOTIDE SEQUENCE [LARGE SCALE GENOMIC DNA]</scope>
    <source>
        <strain evidence="3">IBT 19404</strain>
    </source>
</reference>
<feature type="region of interest" description="Disordered" evidence="1">
    <location>
        <begin position="168"/>
        <end position="201"/>
    </location>
</feature>
<dbReference type="AlphaFoldDB" id="A0A2J5HJ70"/>
<proteinExistence type="predicted"/>
<sequence>MPHKHKRRGNDSSIYDLPPSMIAKALPVRDPNSKSKKNGKDGKKNPKDANAKNDIQDKFQARRRRATEDDTPKAFLRLMQRQPRGKLAAAAAATAADAGEKSKKRKRDGADKSDGAASRKKATAKPAATETKAETEPAADAKARATPKILPGERLSDFAARVDRELPLAAMSKSNKPAPSDLPKVRDHRLTKHEKHLRRLQEQWRKDDVEIKEREEAQREEREEEMEEQLELWKQWEAEGGARKAKKKGGPARKRAGGEGAAGKGDADPWAKLNKKDRSNKPANLFDVAEAPPQLTKPTAKFKVRDGARVDVANVPVAAGSLRRREELAGERKNIVEEYRRLMAAKRQ</sequence>
<feature type="region of interest" description="Disordered" evidence="1">
    <location>
        <begin position="1"/>
        <end position="152"/>
    </location>
</feature>
<dbReference type="PANTHER" id="PTHR40644:SF1">
    <property type="entry name" value="UPF0653 PROTEIN C607.02C"/>
    <property type="match status" value="1"/>
</dbReference>
<feature type="compositionally biased region" description="Low complexity" evidence="1">
    <location>
        <begin position="88"/>
        <end position="97"/>
    </location>
</feature>
<dbReference type="OrthoDB" id="5876637at2759"/>
<dbReference type="PANTHER" id="PTHR40644">
    <property type="entry name" value="UPF0653 PROTEIN C607.02C"/>
    <property type="match status" value="1"/>
</dbReference>
<feature type="compositionally biased region" description="Basic and acidic residues" evidence="1">
    <location>
        <begin position="38"/>
        <end position="72"/>
    </location>
</feature>
<protein>
    <recommendedName>
        <fullName evidence="4">Urease accessory protein UreD</fullName>
    </recommendedName>
</protein>
<feature type="compositionally biased region" description="Basic residues" evidence="1">
    <location>
        <begin position="243"/>
        <end position="255"/>
    </location>
</feature>
<feature type="compositionally biased region" description="Basic and acidic residues" evidence="1">
    <location>
        <begin position="131"/>
        <end position="143"/>
    </location>
</feature>
<gene>
    <name evidence="2" type="ORF">BDW42DRAFT_196781</name>
</gene>
<name>A0A2J5HJ70_9EURO</name>
<evidence type="ECO:0000256" key="1">
    <source>
        <dbReference type="SAM" id="MobiDB-lite"/>
    </source>
</evidence>
<evidence type="ECO:0000313" key="2">
    <source>
        <dbReference type="EMBL" id="PLN77047.1"/>
    </source>
</evidence>
<keyword evidence="3" id="KW-1185">Reference proteome</keyword>
<accession>A0A2J5HJ70</accession>